<name>A0AA96LXZ3_9BACL</name>
<dbReference type="InterPro" id="IPR004007">
    <property type="entry name" value="DhaL_dom"/>
</dbReference>
<dbReference type="PANTHER" id="PTHR33434:SF4">
    <property type="entry name" value="PHOSPHATASE PROTEIN"/>
    <property type="match status" value="1"/>
</dbReference>
<dbReference type="AlphaFoldDB" id="A0AA96LXZ3"/>
<evidence type="ECO:0000313" key="3">
    <source>
        <dbReference type="Proteomes" id="UP001304650"/>
    </source>
</evidence>
<proteinExistence type="predicted"/>
<dbReference type="PANTHER" id="PTHR33434">
    <property type="entry name" value="DEGV DOMAIN-CONTAINING PROTEIN DR_1986-RELATED"/>
    <property type="match status" value="1"/>
</dbReference>
<dbReference type="PROSITE" id="PS51480">
    <property type="entry name" value="DHAL"/>
    <property type="match status" value="1"/>
</dbReference>
<dbReference type="SUPFAM" id="SSF101473">
    <property type="entry name" value="DhaL-like"/>
    <property type="match status" value="1"/>
</dbReference>
<reference evidence="2" key="1">
    <citation type="submission" date="2022-02" db="EMBL/GenBank/DDBJ databases">
        <title>Paenibacillus sp. MBLB1832 Whole Genome Shotgun Sequencing.</title>
        <authorList>
            <person name="Hwang C.Y."/>
            <person name="Cho E.-S."/>
            <person name="Seo M.-J."/>
        </authorList>
    </citation>
    <scope>NUCLEOTIDE SEQUENCE</scope>
    <source>
        <strain evidence="2">MBLB1832</strain>
    </source>
</reference>
<evidence type="ECO:0000259" key="1">
    <source>
        <dbReference type="PROSITE" id="PS51480"/>
    </source>
</evidence>
<evidence type="ECO:0000313" key="2">
    <source>
        <dbReference type="EMBL" id="WNR46585.1"/>
    </source>
</evidence>
<dbReference type="SMART" id="SM01121">
    <property type="entry name" value="Dak1_2"/>
    <property type="match status" value="1"/>
</dbReference>
<dbReference type="GO" id="GO:0004371">
    <property type="term" value="F:glycerone kinase activity"/>
    <property type="evidence" value="ECO:0007669"/>
    <property type="project" value="InterPro"/>
</dbReference>
<dbReference type="Pfam" id="PF02734">
    <property type="entry name" value="Dak2"/>
    <property type="match status" value="1"/>
</dbReference>
<dbReference type="InterPro" id="IPR048394">
    <property type="entry name" value="FakA-like_M"/>
</dbReference>
<dbReference type="GO" id="GO:0006071">
    <property type="term" value="P:glycerol metabolic process"/>
    <property type="evidence" value="ECO:0007669"/>
    <property type="project" value="InterPro"/>
</dbReference>
<dbReference type="InterPro" id="IPR019986">
    <property type="entry name" value="YloV-like"/>
</dbReference>
<protein>
    <submittedName>
        <fullName evidence="2">DAK2 domain-containing protein</fullName>
    </submittedName>
</protein>
<feature type="domain" description="DhaL" evidence="1">
    <location>
        <begin position="11"/>
        <end position="202"/>
    </location>
</feature>
<gene>
    <name evidence="2" type="ORF">MJB10_10995</name>
</gene>
<dbReference type="RefSeq" id="WP_314804775.1">
    <property type="nucleotide sequence ID" value="NZ_CP130319.1"/>
</dbReference>
<organism evidence="2 3">
    <name type="scientific">Paenibacillus roseopurpureus</name>
    <dbReference type="NCBI Taxonomy" id="2918901"/>
    <lineage>
        <taxon>Bacteria</taxon>
        <taxon>Bacillati</taxon>
        <taxon>Bacillota</taxon>
        <taxon>Bacilli</taxon>
        <taxon>Bacillales</taxon>
        <taxon>Paenibacillaceae</taxon>
        <taxon>Paenibacillus</taxon>
    </lineage>
</organism>
<keyword evidence="3" id="KW-1185">Reference proteome</keyword>
<dbReference type="Proteomes" id="UP001304650">
    <property type="component" value="Chromosome"/>
</dbReference>
<dbReference type="NCBIfam" id="TIGR03599">
    <property type="entry name" value="YloV"/>
    <property type="match status" value="1"/>
</dbReference>
<dbReference type="KEGG" id="proo:MJB10_10995"/>
<dbReference type="EMBL" id="CP130319">
    <property type="protein sequence ID" value="WNR46585.1"/>
    <property type="molecule type" value="Genomic_DNA"/>
</dbReference>
<dbReference type="Pfam" id="PF13684">
    <property type="entry name" value="FakA-like_C"/>
    <property type="match status" value="1"/>
</dbReference>
<accession>A0AA96LXZ3</accession>
<dbReference type="SMART" id="SM01120">
    <property type="entry name" value="Dak2"/>
    <property type="match status" value="1"/>
</dbReference>
<dbReference type="Pfam" id="PF21645">
    <property type="entry name" value="FakA-like_M"/>
    <property type="match status" value="1"/>
</dbReference>
<sequence length="578" mass="61791">MSKRFISINGNDFTAMVLAGADNLRRNVDKVNGLNVFPVPDGDTGTNMNLTLTAGCEELKKKPSSHIGKAADALSKGLLMGARGNSGVILSQLFRGFAKHVHDLETVNVQQFAAALQQGVETAYKAVVKPVEGTILTVSKEAAKHATQYRRGGDLLDLMQEVLDKAKDALAKTPDQLAVLKQVGVVDAGGQGLVCVYEGFVASLSGGLVQVDEDFATMDTNLGEVSVLPGLVLAKEVHPHLPAQAHLATEDIEFGYCTEFMLTIAPGKVKGMTFSEGAFREQLSKLGDSLLVVADDELVKVHIHAEYPGEVMNHAMKYGALSRIKIENMRDQHSHILEDVTSGYEAPVAVPAAAVAVANKPYGFVAVALGDGITDIFSSVGVDVVLSGGQTMNPSTEDIVNAVNRIDADTIYVLPNNSNIILAAQQAVDLVDNKTLIVIPSKSIPQGLAAILAFQEKADAKTNTEAMSESLRRVKSGQVTYAVRDTNMDGIAIKQGHFIGIQDGRIVSSQPSLLDACKKLLEEMIDEGCEIVTILTGEDATEEGTDELESFIQTMYPDVEVELHPGGQPLYAYLFSVE</sequence>
<dbReference type="InterPro" id="IPR036117">
    <property type="entry name" value="DhaL_dom_sf"/>
</dbReference>
<dbReference type="Gene3D" id="1.25.40.340">
    <property type="match status" value="1"/>
</dbReference>
<dbReference type="InterPro" id="IPR050270">
    <property type="entry name" value="DegV_domain_contain"/>
</dbReference>
<dbReference type="InterPro" id="IPR033470">
    <property type="entry name" value="FakA-like_C"/>
</dbReference>